<feature type="compositionally biased region" description="Polar residues" evidence="1">
    <location>
        <begin position="847"/>
        <end position="857"/>
    </location>
</feature>
<feature type="region of interest" description="Disordered" evidence="1">
    <location>
        <begin position="410"/>
        <end position="430"/>
    </location>
</feature>
<feature type="compositionally biased region" description="Low complexity" evidence="1">
    <location>
        <begin position="410"/>
        <end position="420"/>
    </location>
</feature>
<evidence type="ECO:0000313" key="2">
    <source>
        <dbReference type="EMBL" id="EMD32483.1"/>
    </source>
</evidence>
<proteinExistence type="predicted"/>
<feature type="region of interest" description="Disordered" evidence="1">
    <location>
        <begin position="300"/>
        <end position="386"/>
    </location>
</feature>
<dbReference type="Proteomes" id="UP000016930">
    <property type="component" value="Unassembled WGS sequence"/>
</dbReference>
<feature type="compositionally biased region" description="Acidic residues" evidence="1">
    <location>
        <begin position="312"/>
        <end position="322"/>
    </location>
</feature>
<dbReference type="STRING" id="914234.M2Q6P5"/>
<name>M2Q6P5_CERS8</name>
<reference evidence="2 3" key="1">
    <citation type="journal article" date="2012" name="Proc. Natl. Acad. Sci. U.S.A.">
        <title>Comparative genomics of Ceriporiopsis subvermispora and Phanerochaete chrysosporium provide insight into selective ligninolysis.</title>
        <authorList>
            <person name="Fernandez-Fueyo E."/>
            <person name="Ruiz-Duenas F.J."/>
            <person name="Ferreira P."/>
            <person name="Floudas D."/>
            <person name="Hibbett D.S."/>
            <person name="Canessa P."/>
            <person name="Larrondo L.F."/>
            <person name="James T.Y."/>
            <person name="Seelenfreund D."/>
            <person name="Lobos S."/>
            <person name="Polanco R."/>
            <person name="Tello M."/>
            <person name="Honda Y."/>
            <person name="Watanabe T."/>
            <person name="Watanabe T."/>
            <person name="Ryu J.S."/>
            <person name="Kubicek C.P."/>
            <person name="Schmoll M."/>
            <person name="Gaskell J."/>
            <person name="Hammel K.E."/>
            <person name="St John F.J."/>
            <person name="Vanden Wymelenberg A."/>
            <person name="Sabat G."/>
            <person name="Splinter BonDurant S."/>
            <person name="Syed K."/>
            <person name="Yadav J.S."/>
            <person name="Doddapaneni H."/>
            <person name="Subramanian V."/>
            <person name="Lavin J.L."/>
            <person name="Oguiza J.A."/>
            <person name="Perez G."/>
            <person name="Pisabarro A.G."/>
            <person name="Ramirez L."/>
            <person name="Santoyo F."/>
            <person name="Master E."/>
            <person name="Coutinho P.M."/>
            <person name="Henrissat B."/>
            <person name="Lombard V."/>
            <person name="Magnuson J.K."/>
            <person name="Kuees U."/>
            <person name="Hori C."/>
            <person name="Igarashi K."/>
            <person name="Samejima M."/>
            <person name="Held B.W."/>
            <person name="Barry K.W."/>
            <person name="LaButti K.M."/>
            <person name="Lapidus A."/>
            <person name="Lindquist E.A."/>
            <person name="Lucas S.M."/>
            <person name="Riley R."/>
            <person name="Salamov A.A."/>
            <person name="Hoffmeister D."/>
            <person name="Schwenk D."/>
            <person name="Hadar Y."/>
            <person name="Yarden O."/>
            <person name="de Vries R.P."/>
            <person name="Wiebenga A."/>
            <person name="Stenlid J."/>
            <person name="Eastwood D."/>
            <person name="Grigoriev I.V."/>
            <person name="Berka R.M."/>
            <person name="Blanchette R.A."/>
            <person name="Kersten P."/>
            <person name="Martinez A.T."/>
            <person name="Vicuna R."/>
            <person name="Cullen D."/>
        </authorList>
    </citation>
    <scope>NUCLEOTIDE SEQUENCE [LARGE SCALE GENOMIC DNA]</scope>
    <source>
        <strain evidence="2 3">B</strain>
    </source>
</reference>
<dbReference type="EMBL" id="KB445811">
    <property type="protein sequence ID" value="EMD32483.1"/>
    <property type="molecule type" value="Genomic_DNA"/>
</dbReference>
<protein>
    <submittedName>
        <fullName evidence="2">Uncharacterized protein</fullName>
    </submittedName>
</protein>
<organism evidence="2 3">
    <name type="scientific">Ceriporiopsis subvermispora (strain B)</name>
    <name type="common">White-rot fungus</name>
    <name type="synonym">Gelatoporia subvermispora</name>
    <dbReference type="NCBI Taxonomy" id="914234"/>
    <lineage>
        <taxon>Eukaryota</taxon>
        <taxon>Fungi</taxon>
        <taxon>Dikarya</taxon>
        <taxon>Basidiomycota</taxon>
        <taxon>Agaricomycotina</taxon>
        <taxon>Agaricomycetes</taxon>
        <taxon>Polyporales</taxon>
        <taxon>Gelatoporiaceae</taxon>
        <taxon>Gelatoporia</taxon>
    </lineage>
</organism>
<sequence length="1078" mass="116303">MVGRRWTTDAELAYLKDNEDAFLDAQTKDVLPDFWPTLYSGWFRLWPEIDRQFPGQGLKECDLDVAQRAKLKEATETRHGQLRSWYTNNTVAKLKRRAAKTAAKPVAVISTKGSRGLQQAEMFSSLYYDEKVQGIVDTILTSEQKQDVNQIRRVTRAVFEGESDEVKAEVSAAVQEQREARRKLKELRKSGQRVPPTPREKQEALRTAPDEIDAFFRDLAFRTDWSYTCVGGGPVPTGKDVNTLRSINYHIGKDPSGYAWEDVYSGYEEHVSGPYGDFIKDVYVNRINLDASTTRTNATSRAPLPVLSNSDLDVDLPNDENVDEPRVPAGSTSRSKARRGRSGRSEPKSKAPTPVSPTSPQEHTISTSVPNPSVTSTALSTAPDPILSTSSAPPVISASAAAQISGEHLGSLTTSSAGSGVPPPSCSDGSVPHVVCDEESTIQTSVAHFASSSATTSLMAPVSSTMADMSYFHIPMHRHPSSSDLTRYTAVTSSDPLSLDGAQEMDVDDPLAEVVDRHPSFAEFLGPELDPTCPHFQSSTYLFQFGSVSLLDELAFATSQGIPTAAPITSSFSGQTASTAISDASTSVALQPASTPVSEQTKTSALRSTCGLDDMAPTSALRSTCGLGDMSLPGGDVNPASQLPQLWTFLGTPASDLTRATTAPHTNIASQLPQTISGAPLSGLACAASGNVNVGLGSSAGMVVTLPHPENHNENAILTSQPLASRSSCIPINSTTSVSSPTGTPDASVDVESIHNTSVQQEPLAAQGCSTQLGTLANSVVQTGASSHRTTPPPPSSSHFSDSSSSRAPTPRSSDIESATPPPTTPRSSSACSTRSTLSSVPDGLPDNQTQDISSGTPSRRASPSPVPVGERPRRELRAPKRADYYYAESTRHAQQPHVSIVMPEREPMKWLEDAKGFLFSIQMESEFGRASTMSRLGAAEHRPEELTKWFTSGRNYKKLPTVQNTKTYGISWLAWWRALQPQWRASSIAPSSSSLPPAIYEDPSNDWKTLKKCRPTGFVILLVGLALWAQASPRASREWKRALQDVYQCLRHFVPNSAKRPTLVALERAPKKQKNRK</sequence>
<evidence type="ECO:0000313" key="3">
    <source>
        <dbReference type="Proteomes" id="UP000016930"/>
    </source>
</evidence>
<feature type="region of interest" description="Disordered" evidence="1">
    <location>
        <begin position="782"/>
        <end position="881"/>
    </location>
</feature>
<gene>
    <name evidence="2" type="ORF">CERSUDRAFT_77484</name>
</gene>
<feature type="compositionally biased region" description="Low complexity" evidence="1">
    <location>
        <begin position="364"/>
        <end position="377"/>
    </location>
</feature>
<dbReference type="HOGENOM" id="CLU_286509_0_0_1"/>
<evidence type="ECO:0000256" key="1">
    <source>
        <dbReference type="SAM" id="MobiDB-lite"/>
    </source>
</evidence>
<dbReference type="AlphaFoldDB" id="M2Q6P5"/>
<feature type="compositionally biased region" description="Low complexity" evidence="1">
    <location>
        <begin position="826"/>
        <end position="840"/>
    </location>
</feature>
<feature type="compositionally biased region" description="Low complexity" evidence="1">
    <location>
        <begin position="797"/>
        <end position="813"/>
    </location>
</feature>
<feature type="compositionally biased region" description="Basic and acidic residues" evidence="1">
    <location>
        <begin position="871"/>
        <end position="881"/>
    </location>
</feature>
<dbReference type="OrthoDB" id="2803783at2759"/>
<keyword evidence="3" id="KW-1185">Reference proteome</keyword>
<accession>M2Q6P5</accession>